<dbReference type="GO" id="GO:0043565">
    <property type="term" value="F:sequence-specific DNA binding"/>
    <property type="evidence" value="ECO:0007669"/>
    <property type="project" value="TreeGrafter"/>
</dbReference>
<keyword evidence="4" id="KW-0804">Transcription</keyword>
<dbReference type="PROSITE" id="PS50931">
    <property type="entry name" value="HTH_LYSR"/>
    <property type="match status" value="1"/>
</dbReference>
<evidence type="ECO:0000256" key="3">
    <source>
        <dbReference type="ARBA" id="ARBA00023125"/>
    </source>
</evidence>
<feature type="domain" description="HTH lysR-type" evidence="5">
    <location>
        <begin position="5"/>
        <end position="62"/>
    </location>
</feature>
<evidence type="ECO:0000259" key="5">
    <source>
        <dbReference type="PROSITE" id="PS50931"/>
    </source>
</evidence>
<dbReference type="PRINTS" id="PR00039">
    <property type="entry name" value="HTHLYSR"/>
</dbReference>
<name>A8H1U1_SHEPA</name>
<dbReference type="InterPro" id="IPR058163">
    <property type="entry name" value="LysR-type_TF_proteobact-type"/>
</dbReference>
<dbReference type="EMBL" id="CP000851">
    <property type="protein sequence ID" value="ABV86528.1"/>
    <property type="molecule type" value="Genomic_DNA"/>
</dbReference>
<dbReference type="GO" id="GO:0003700">
    <property type="term" value="F:DNA-binding transcription factor activity"/>
    <property type="evidence" value="ECO:0007669"/>
    <property type="project" value="InterPro"/>
</dbReference>
<dbReference type="STRING" id="398579.Spea_1201"/>
<dbReference type="CDD" id="cd08432">
    <property type="entry name" value="PBP2_GcdR_TrpI_HvrB_AmpR_like"/>
    <property type="match status" value="1"/>
</dbReference>
<dbReference type="Pfam" id="PF00126">
    <property type="entry name" value="HTH_1"/>
    <property type="match status" value="1"/>
</dbReference>
<keyword evidence="2" id="KW-0805">Transcription regulation</keyword>
<dbReference type="RefSeq" id="WP_012154454.1">
    <property type="nucleotide sequence ID" value="NC_009901.1"/>
</dbReference>
<evidence type="ECO:0000313" key="6">
    <source>
        <dbReference type="EMBL" id="ABV86528.1"/>
    </source>
</evidence>
<dbReference type="OrthoDB" id="646694at2"/>
<dbReference type="eggNOG" id="COG0583">
    <property type="taxonomic scope" value="Bacteria"/>
</dbReference>
<dbReference type="Proteomes" id="UP000002608">
    <property type="component" value="Chromosome"/>
</dbReference>
<evidence type="ECO:0000256" key="1">
    <source>
        <dbReference type="ARBA" id="ARBA00009437"/>
    </source>
</evidence>
<dbReference type="Gene3D" id="3.40.190.10">
    <property type="entry name" value="Periplasmic binding protein-like II"/>
    <property type="match status" value="2"/>
</dbReference>
<dbReference type="SUPFAM" id="SSF46785">
    <property type="entry name" value="Winged helix' DNA-binding domain"/>
    <property type="match status" value="1"/>
</dbReference>
<keyword evidence="7" id="KW-1185">Reference proteome</keyword>
<gene>
    <name evidence="6" type="ordered locus">Spea_1201</name>
</gene>
<dbReference type="InterPro" id="IPR000847">
    <property type="entry name" value="LysR_HTH_N"/>
</dbReference>
<dbReference type="SUPFAM" id="SSF53850">
    <property type="entry name" value="Periplasmic binding protein-like II"/>
    <property type="match status" value="1"/>
</dbReference>
<reference evidence="6 7" key="1">
    <citation type="submission" date="2007-10" db="EMBL/GenBank/DDBJ databases">
        <title>Complete sequence of Shewanella pealeana ATCC 700345.</title>
        <authorList>
            <consortium name="US DOE Joint Genome Institute"/>
            <person name="Copeland A."/>
            <person name="Lucas S."/>
            <person name="Lapidus A."/>
            <person name="Barry K."/>
            <person name="Glavina del Rio T."/>
            <person name="Dalin E."/>
            <person name="Tice H."/>
            <person name="Pitluck S."/>
            <person name="Chertkov O."/>
            <person name="Brettin T."/>
            <person name="Bruce D."/>
            <person name="Detter J.C."/>
            <person name="Han C."/>
            <person name="Schmutz J."/>
            <person name="Larimer F."/>
            <person name="Land M."/>
            <person name="Hauser L."/>
            <person name="Kyrpides N."/>
            <person name="Kim E."/>
            <person name="Zhao J.-S.Z."/>
            <person name="Manno D."/>
            <person name="Hawari J."/>
            <person name="Richardson P."/>
        </authorList>
    </citation>
    <scope>NUCLEOTIDE SEQUENCE [LARGE SCALE GENOMIC DNA]</scope>
    <source>
        <strain evidence="7">ATCC 700345 / ANG-SQ1</strain>
    </source>
</reference>
<evidence type="ECO:0000256" key="4">
    <source>
        <dbReference type="ARBA" id="ARBA00023163"/>
    </source>
</evidence>
<protein>
    <submittedName>
        <fullName evidence="6">Transcriptional regulator, LysR family</fullName>
    </submittedName>
</protein>
<sequence length="313" mass="34572">MRRLPPLNPLRAFESAARHEHFSRAADELCVTHSAISHQVKTLEDALGIRLFEKQGRNAKLTQSGANLLPAIQEAFDIIGQACEKAIEPGLSGRLVISAPPELSSKWLIKQIGDFAIRYPSIDVSLFVHSSDETNINPQADLSIIYGAGDADWNRYWVTPIKRMEFFPVCSPKLLESENNLGGAAKKEDCRSLDLSVQRLLHDDQDGKTWATWLGAHAPHILNTPQNLNFAHAGLSLEAAIAGYGVAIGDNFTASTELESGKLVRPFEHSVPSLGNYYLVAEKRKKGDVKLMTFIDWLLAQINTKFSTVSLQD</sequence>
<dbReference type="InterPro" id="IPR036388">
    <property type="entry name" value="WH-like_DNA-bd_sf"/>
</dbReference>
<dbReference type="PANTHER" id="PTHR30537:SF26">
    <property type="entry name" value="GLYCINE CLEAVAGE SYSTEM TRANSCRIPTIONAL ACTIVATOR"/>
    <property type="match status" value="1"/>
</dbReference>
<keyword evidence="3" id="KW-0238">DNA-binding</keyword>
<dbReference type="Gene3D" id="1.10.10.10">
    <property type="entry name" value="Winged helix-like DNA-binding domain superfamily/Winged helix DNA-binding domain"/>
    <property type="match status" value="1"/>
</dbReference>
<proteinExistence type="inferred from homology"/>
<accession>A8H1U1</accession>
<dbReference type="InterPro" id="IPR036390">
    <property type="entry name" value="WH_DNA-bd_sf"/>
</dbReference>
<dbReference type="AlphaFoldDB" id="A8H1U1"/>
<comment type="similarity">
    <text evidence="1">Belongs to the LysR transcriptional regulatory family.</text>
</comment>
<dbReference type="PANTHER" id="PTHR30537">
    <property type="entry name" value="HTH-TYPE TRANSCRIPTIONAL REGULATOR"/>
    <property type="match status" value="1"/>
</dbReference>
<dbReference type="Pfam" id="PF03466">
    <property type="entry name" value="LysR_substrate"/>
    <property type="match status" value="1"/>
</dbReference>
<organism evidence="6 7">
    <name type="scientific">Shewanella pealeana (strain ATCC 700345 / ANG-SQ1)</name>
    <dbReference type="NCBI Taxonomy" id="398579"/>
    <lineage>
        <taxon>Bacteria</taxon>
        <taxon>Pseudomonadati</taxon>
        <taxon>Pseudomonadota</taxon>
        <taxon>Gammaproteobacteria</taxon>
        <taxon>Alteromonadales</taxon>
        <taxon>Shewanellaceae</taxon>
        <taxon>Shewanella</taxon>
    </lineage>
</organism>
<dbReference type="InterPro" id="IPR005119">
    <property type="entry name" value="LysR_subst-bd"/>
</dbReference>
<evidence type="ECO:0000313" key="7">
    <source>
        <dbReference type="Proteomes" id="UP000002608"/>
    </source>
</evidence>
<dbReference type="HOGENOM" id="CLU_039613_37_0_6"/>
<evidence type="ECO:0000256" key="2">
    <source>
        <dbReference type="ARBA" id="ARBA00023015"/>
    </source>
</evidence>
<dbReference type="GO" id="GO:0006351">
    <property type="term" value="P:DNA-templated transcription"/>
    <property type="evidence" value="ECO:0007669"/>
    <property type="project" value="TreeGrafter"/>
</dbReference>
<dbReference type="FunFam" id="1.10.10.10:FF:000038">
    <property type="entry name" value="Glycine cleavage system transcriptional activator"/>
    <property type="match status" value="1"/>
</dbReference>
<dbReference type="KEGG" id="spl:Spea_1201"/>